<reference evidence="2 3" key="1">
    <citation type="submission" date="2009-07" db="EMBL/GenBank/DDBJ databases">
        <authorList>
            <person name="Madupu R."/>
            <person name="Durkin A.S."/>
            <person name="Torralba M."/>
            <person name="Methe B."/>
            <person name="Sutton G.G."/>
            <person name="Strausberg R.L."/>
            <person name="Nelson K.E."/>
        </authorList>
    </citation>
    <scope>NUCLEOTIDE SEQUENCE [LARGE SCALE GENOMIC DNA]</scope>
    <source>
        <strain evidence="2 3">SK82</strain>
    </source>
</reference>
<keyword evidence="3" id="KW-1185">Reference proteome</keyword>
<keyword evidence="1" id="KW-0472">Membrane</keyword>
<protein>
    <submittedName>
        <fullName evidence="2">Uncharacterized protein</fullName>
    </submittedName>
</protein>
<evidence type="ECO:0000313" key="2">
    <source>
        <dbReference type="EMBL" id="EET82540.1"/>
    </source>
</evidence>
<keyword evidence="1" id="KW-1133">Transmembrane helix</keyword>
<proteinExistence type="predicted"/>
<name>A0ABM9YND4_ACIRA</name>
<sequence length="44" mass="5159">MQAQGRMSVFFCACLSFNTFGYLFFWVDKKYSINLYGTVFKGKN</sequence>
<dbReference type="EMBL" id="ACVR01000035">
    <property type="protein sequence ID" value="EET82540.1"/>
    <property type="molecule type" value="Genomic_DNA"/>
</dbReference>
<gene>
    <name evidence="2" type="ORF">ACIRA0001_2258</name>
</gene>
<evidence type="ECO:0000313" key="3">
    <source>
        <dbReference type="Proteomes" id="UP000018419"/>
    </source>
</evidence>
<accession>A0ABM9YND4</accession>
<feature type="transmembrane region" description="Helical" evidence="1">
    <location>
        <begin position="7"/>
        <end position="27"/>
    </location>
</feature>
<evidence type="ECO:0000256" key="1">
    <source>
        <dbReference type="SAM" id="Phobius"/>
    </source>
</evidence>
<keyword evidence="1" id="KW-0812">Transmembrane</keyword>
<organism evidence="2 3">
    <name type="scientific">Acinetobacter radioresistens SK82</name>
    <dbReference type="NCBI Taxonomy" id="596318"/>
    <lineage>
        <taxon>Bacteria</taxon>
        <taxon>Pseudomonadati</taxon>
        <taxon>Pseudomonadota</taxon>
        <taxon>Gammaproteobacteria</taxon>
        <taxon>Moraxellales</taxon>
        <taxon>Moraxellaceae</taxon>
        <taxon>Acinetobacter</taxon>
    </lineage>
</organism>
<comment type="caution">
    <text evidence="2">The sequence shown here is derived from an EMBL/GenBank/DDBJ whole genome shotgun (WGS) entry which is preliminary data.</text>
</comment>
<dbReference type="Proteomes" id="UP000018419">
    <property type="component" value="Unassembled WGS sequence"/>
</dbReference>